<dbReference type="Pfam" id="PF08282">
    <property type="entry name" value="Hydrolase_3"/>
    <property type="match status" value="1"/>
</dbReference>
<dbReference type="SFLD" id="SFLDG01144">
    <property type="entry name" value="C2.B.4:_PGP_Like"/>
    <property type="match status" value="1"/>
</dbReference>
<dbReference type="Gene3D" id="3.30.1240.10">
    <property type="match status" value="1"/>
</dbReference>
<dbReference type="InterPro" id="IPR000150">
    <property type="entry name" value="Cof"/>
</dbReference>
<dbReference type="SFLD" id="SFLDG01140">
    <property type="entry name" value="C2.B:_Phosphomannomutase_and_P"/>
    <property type="match status" value="1"/>
</dbReference>
<dbReference type="InterPro" id="IPR023214">
    <property type="entry name" value="HAD_sf"/>
</dbReference>
<sequence>MIKAIFFDIDGTLLADNGKVLASSKEAIKKAQAKNIYVGVATGRDPAKVKELLGDVGLDMFVTYNGQLVYTSKQTIYAQSFKPEVLEQVTRFADAHNRSINFGTRSLVSGSRLMRLGQSAIVQRFARFIPRNFPVKTMQNIMQAISFYKKDDHYEKMTILNQPIYQCMMLSPESETELLKRELPDCGFHRSNSFSVDIVPKGGSKLKGIEVFLQHKGIAVSEAMVFGDHYNDISMIKGVGVGVAMGNAKRMTKEAADYVTDTNNHNGIAQALRYYHIIS</sequence>
<dbReference type="GO" id="GO:0016791">
    <property type="term" value="F:phosphatase activity"/>
    <property type="evidence" value="ECO:0007669"/>
    <property type="project" value="UniProtKB-ARBA"/>
</dbReference>
<evidence type="ECO:0000313" key="2">
    <source>
        <dbReference type="Proteomes" id="UP000502998"/>
    </source>
</evidence>
<dbReference type="Proteomes" id="UP000502998">
    <property type="component" value="Chromosome"/>
</dbReference>
<dbReference type="EMBL" id="AP022822">
    <property type="protein sequence ID" value="BCA85076.1"/>
    <property type="molecule type" value="Genomic_DNA"/>
</dbReference>
<dbReference type="InterPro" id="IPR006379">
    <property type="entry name" value="HAD-SF_hydro_IIB"/>
</dbReference>
<name>A0A679IIT8_9ENTE</name>
<dbReference type="RefSeq" id="WP_173102438.1">
    <property type="nucleotide sequence ID" value="NZ_AP022822.1"/>
</dbReference>
<dbReference type="GO" id="GO:0005829">
    <property type="term" value="C:cytosol"/>
    <property type="evidence" value="ECO:0007669"/>
    <property type="project" value="TreeGrafter"/>
</dbReference>
<protein>
    <submittedName>
        <fullName evidence="1">Haloacid dehalogenase</fullName>
    </submittedName>
</protein>
<dbReference type="KEGG" id="esg:EsVE80_05990"/>
<accession>A0A679IIT8</accession>
<dbReference type="AlphaFoldDB" id="A0A679IIT8"/>
<dbReference type="SFLD" id="SFLDS00003">
    <property type="entry name" value="Haloacid_Dehalogenase"/>
    <property type="match status" value="1"/>
</dbReference>
<proteinExistence type="predicted"/>
<dbReference type="SUPFAM" id="SSF56784">
    <property type="entry name" value="HAD-like"/>
    <property type="match status" value="1"/>
</dbReference>
<dbReference type="PANTHER" id="PTHR10000">
    <property type="entry name" value="PHOSPHOSERINE PHOSPHATASE"/>
    <property type="match status" value="1"/>
</dbReference>
<dbReference type="GO" id="GO:0000287">
    <property type="term" value="F:magnesium ion binding"/>
    <property type="evidence" value="ECO:0007669"/>
    <property type="project" value="TreeGrafter"/>
</dbReference>
<evidence type="ECO:0000313" key="1">
    <source>
        <dbReference type="EMBL" id="BCA85076.1"/>
    </source>
</evidence>
<keyword evidence="2" id="KW-1185">Reference proteome</keyword>
<dbReference type="NCBIfam" id="TIGR00099">
    <property type="entry name" value="Cof-subfamily"/>
    <property type="match status" value="1"/>
</dbReference>
<dbReference type="PANTHER" id="PTHR10000:SF25">
    <property type="entry name" value="PHOSPHATASE YKRA-RELATED"/>
    <property type="match status" value="1"/>
</dbReference>
<reference evidence="1 2" key="1">
    <citation type="submission" date="2020-02" db="EMBL/GenBank/DDBJ databases">
        <title>Characterization of vanA genotype vancomycin-resistant Enterococcus saigonensis VE80.</title>
        <authorList>
            <person name="Harada T."/>
            <person name="Motooka D."/>
            <person name="Nakamura S."/>
            <person name="Yamamoto Y."/>
            <person name="Kawahara R."/>
            <person name="Kawatsu K."/>
        </authorList>
    </citation>
    <scope>NUCLEOTIDE SEQUENCE [LARGE SCALE GENOMIC DNA]</scope>
    <source>
        <strain evidence="1 2">VE80</strain>
    </source>
</reference>
<organism evidence="1 2">
    <name type="scientific">Enterococcus saigonensis</name>
    <dbReference type="NCBI Taxonomy" id="1805431"/>
    <lineage>
        <taxon>Bacteria</taxon>
        <taxon>Bacillati</taxon>
        <taxon>Bacillota</taxon>
        <taxon>Bacilli</taxon>
        <taxon>Lactobacillales</taxon>
        <taxon>Enterococcaceae</taxon>
        <taxon>Enterococcus</taxon>
    </lineage>
</organism>
<dbReference type="InterPro" id="IPR036412">
    <property type="entry name" value="HAD-like_sf"/>
</dbReference>
<dbReference type="Gene3D" id="3.40.50.1000">
    <property type="entry name" value="HAD superfamily/HAD-like"/>
    <property type="match status" value="1"/>
</dbReference>
<dbReference type="PROSITE" id="PS01228">
    <property type="entry name" value="COF_1"/>
    <property type="match status" value="1"/>
</dbReference>
<gene>
    <name evidence="1" type="ORF">EsVE80_05990</name>
</gene>
<dbReference type="NCBIfam" id="TIGR01484">
    <property type="entry name" value="HAD-SF-IIB"/>
    <property type="match status" value="1"/>
</dbReference>